<dbReference type="HOGENOM" id="CLU_898381_0_0_1"/>
<reference evidence="1" key="1">
    <citation type="journal article" date="2011" name="PLoS Biol.">
        <title>Gene gain and loss during evolution of obligate parasitism in the white rust pathogen of Arabidopsis thaliana.</title>
        <authorList>
            <person name="Kemen E."/>
            <person name="Gardiner A."/>
            <person name="Schultz-Larsen T."/>
            <person name="Kemen A.C."/>
            <person name="Balmuth A.L."/>
            <person name="Robert-Seilaniantz A."/>
            <person name="Bailey K."/>
            <person name="Holub E."/>
            <person name="Studholme D.J."/>
            <person name="Maclean D."/>
            <person name="Jones J.D."/>
        </authorList>
    </citation>
    <scope>NUCLEOTIDE SEQUENCE</scope>
</reference>
<accession>F0WIE3</accession>
<name>F0WIE3_9STRA</name>
<protein>
    <submittedName>
        <fullName evidence="1">AlNc14C110G6344 protein</fullName>
    </submittedName>
</protein>
<proteinExistence type="predicted"/>
<evidence type="ECO:0000313" key="1">
    <source>
        <dbReference type="EMBL" id="CCA21024.1"/>
    </source>
</evidence>
<sequence length="350" mass="39951">MSRSPYDSGHGRIILIIFRGIFDRNPKKLKTLLFHLYYFVLLSCSASKTHLVGSISRRLCFAIFYKLLEAVFHLPTIPLFSTIRKCCFVMVSDQCLVKEKLNLFFIYGPCELPSRVVSTSLVASFQHTFPRCLHTREISLRNSINCGAVNVLLSTRTNHIRAYIMLKCRGKIRHLSCLLEMVSTTVVEPRLHGSLYLHRSLFANVLKQKTIWGIRRTCNVNQVLILLRPGAINWLPFPHQPGAAGGFSGGLGLITCCFVMAPDQCLVKKKRNVFFVYGPCYLPSLVVSTERKLCDFLVKSALLLFSHKRRTWLLMVILLVRLRFLSDPYGAIARCIYENAMHSRARFTKS</sequence>
<reference evidence="1" key="2">
    <citation type="submission" date="2011-02" db="EMBL/GenBank/DDBJ databases">
        <authorList>
            <person name="MacLean D."/>
        </authorList>
    </citation>
    <scope>NUCLEOTIDE SEQUENCE</scope>
</reference>
<gene>
    <name evidence="1" type="primary">AlNc14C110G6344</name>
    <name evidence="1" type="ORF">ALNC14_071670</name>
</gene>
<organism evidence="1">
    <name type="scientific">Albugo laibachii Nc14</name>
    <dbReference type="NCBI Taxonomy" id="890382"/>
    <lineage>
        <taxon>Eukaryota</taxon>
        <taxon>Sar</taxon>
        <taxon>Stramenopiles</taxon>
        <taxon>Oomycota</taxon>
        <taxon>Peronosporomycetes</taxon>
        <taxon>Albuginales</taxon>
        <taxon>Albuginaceae</taxon>
        <taxon>Albugo</taxon>
    </lineage>
</organism>
<dbReference type="EMBL" id="FR824155">
    <property type="protein sequence ID" value="CCA21024.1"/>
    <property type="molecule type" value="Genomic_DNA"/>
</dbReference>
<dbReference type="AlphaFoldDB" id="F0WIE3"/>